<gene>
    <name evidence="1" type="ORF">SAMN06265338_10432</name>
</gene>
<organism evidence="1 2">
    <name type="scientific">Rhodoblastus acidophilus</name>
    <name type="common">Rhodopseudomonas acidophila</name>
    <dbReference type="NCBI Taxonomy" id="1074"/>
    <lineage>
        <taxon>Bacteria</taxon>
        <taxon>Pseudomonadati</taxon>
        <taxon>Pseudomonadota</taxon>
        <taxon>Alphaproteobacteria</taxon>
        <taxon>Hyphomicrobiales</taxon>
        <taxon>Rhodoblastaceae</taxon>
        <taxon>Rhodoblastus</taxon>
    </lineage>
</organism>
<reference evidence="2" key="1">
    <citation type="submission" date="2017-06" db="EMBL/GenBank/DDBJ databases">
        <authorList>
            <person name="Varghese N."/>
            <person name="Submissions S."/>
        </authorList>
    </citation>
    <scope>NUCLEOTIDE SEQUENCE [LARGE SCALE GENOMIC DNA]</scope>
    <source>
        <strain evidence="2">DSM 137</strain>
    </source>
</reference>
<dbReference type="Proteomes" id="UP000198418">
    <property type="component" value="Unassembled WGS sequence"/>
</dbReference>
<proteinExistence type="predicted"/>
<sequence length="34" mass="3834">MLPSRQLRVAARFKFLLAIVATTPLSAGGWRNKY</sequence>
<evidence type="ECO:0000313" key="2">
    <source>
        <dbReference type="Proteomes" id="UP000198418"/>
    </source>
</evidence>
<evidence type="ECO:0000313" key="1">
    <source>
        <dbReference type="EMBL" id="SNB70821.1"/>
    </source>
</evidence>
<keyword evidence="2" id="KW-1185">Reference proteome</keyword>
<protein>
    <submittedName>
        <fullName evidence="1">Uncharacterized protein</fullName>
    </submittedName>
</protein>
<accession>A0A212REP3</accession>
<dbReference type="AlphaFoldDB" id="A0A212REP3"/>
<dbReference type="EMBL" id="FYDG01000004">
    <property type="protein sequence ID" value="SNB70821.1"/>
    <property type="molecule type" value="Genomic_DNA"/>
</dbReference>
<name>A0A212REP3_RHOAC</name>